<comment type="similarity">
    <text evidence="4">Belongs to the glycosyl hydrolase 2 family. Beta-mannosidase A subfamily.</text>
</comment>
<dbReference type="SUPFAM" id="SSF49303">
    <property type="entry name" value="beta-Galactosidase/glucuronidase domain"/>
    <property type="match status" value="1"/>
</dbReference>
<keyword evidence="8" id="KW-0964">Secreted</keyword>
<reference evidence="21 22" key="1">
    <citation type="journal article" date="2016" name="Sci. Rep.">
        <title>Peltaster fructicola genome reveals evolution from an invasive phytopathogen to an ectophytic parasite.</title>
        <authorList>
            <person name="Xu C."/>
            <person name="Chen H."/>
            <person name="Gleason M.L."/>
            <person name="Xu J.R."/>
            <person name="Liu H."/>
            <person name="Zhang R."/>
            <person name="Sun G."/>
        </authorList>
    </citation>
    <scope>NUCLEOTIDE SEQUENCE [LARGE SCALE GENOMIC DNA]</scope>
    <source>
        <strain evidence="21 22">LNHT1506</strain>
    </source>
</reference>
<feature type="chain" id="PRO_5026075076" description="Beta-mannosidase A" evidence="16">
    <location>
        <begin position="20"/>
        <end position="931"/>
    </location>
</feature>
<keyword evidence="13" id="KW-0326">Glycosidase</keyword>
<evidence type="ECO:0000256" key="1">
    <source>
        <dbReference type="ARBA" id="ARBA00000829"/>
    </source>
</evidence>
<comment type="catalytic activity">
    <reaction evidence="1">
        <text>Hydrolysis of terminal, non-reducing beta-D-mannose residues in beta-D-mannosides.</text>
        <dbReference type="EC" id="3.2.1.25"/>
    </reaction>
</comment>
<dbReference type="OrthoDB" id="2866996at2759"/>
<name>A0A6H0XT96_9PEZI</name>
<evidence type="ECO:0000256" key="8">
    <source>
        <dbReference type="ARBA" id="ARBA00022525"/>
    </source>
</evidence>
<proteinExistence type="inferred from homology"/>
<dbReference type="GO" id="GO:0006516">
    <property type="term" value="P:glycoprotein catabolic process"/>
    <property type="evidence" value="ECO:0007669"/>
    <property type="project" value="TreeGrafter"/>
</dbReference>
<dbReference type="InterPro" id="IPR017853">
    <property type="entry name" value="GH"/>
</dbReference>
<evidence type="ECO:0000256" key="13">
    <source>
        <dbReference type="ARBA" id="ARBA00023295"/>
    </source>
</evidence>
<feature type="domain" description="Beta-mannosidase Ig-fold" evidence="18">
    <location>
        <begin position="848"/>
        <end position="926"/>
    </location>
</feature>
<keyword evidence="9 16" id="KW-0732">Signal</keyword>
<keyword evidence="22" id="KW-1185">Reference proteome</keyword>
<evidence type="ECO:0000256" key="11">
    <source>
        <dbReference type="ARBA" id="ARBA00023180"/>
    </source>
</evidence>
<feature type="domain" description="Mannosidase Ig/CBM-like" evidence="19">
    <location>
        <begin position="744"/>
        <end position="820"/>
    </location>
</feature>
<dbReference type="InterPro" id="IPR036156">
    <property type="entry name" value="Beta-gal/glucu_dom_sf"/>
</dbReference>
<dbReference type="InterPro" id="IPR013783">
    <property type="entry name" value="Ig-like_fold"/>
</dbReference>
<keyword evidence="10" id="KW-0378">Hydrolase</keyword>
<dbReference type="Gene3D" id="2.60.40.10">
    <property type="entry name" value="Immunoglobulins"/>
    <property type="match status" value="3"/>
</dbReference>
<keyword evidence="14" id="KW-0624">Polysaccharide degradation</keyword>
<dbReference type="Pfam" id="PF17786">
    <property type="entry name" value="Mannosidase_ig"/>
    <property type="match status" value="1"/>
</dbReference>
<dbReference type="UniPathway" id="UPA00280"/>
<evidence type="ECO:0000256" key="16">
    <source>
        <dbReference type="SAM" id="SignalP"/>
    </source>
</evidence>
<protein>
    <recommendedName>
        <fullName evidence="7">Beta-mannosidase A</fullName>
        <ecNumber evidence="6">3.2.1.25</ecNumber>
    </recommendedName>
    <alternativeName>
        <fullName evidence="15">Mannanase A</fullName>
    </alternativeName>
</protein>
<evidence type="ECO:0000259" key="18">
    <source>
        <dbReference type="Pfam" id="PF17753"/>
    </source>
</evidence>
<evidence type="ECO:0000259" key="20">
    <source>
        <dbReference type="Pfam" id="PF22666"/>
    </source>
</evidence>
<evidence type="ECO:0000256" key="3">
    <source>
        <dbReference type="ARBA" id="ARBA00004740"/>
    </source>
</evidence>
<dbReference type="Gene3D" id="3.20.20.80">
    <property type="entry name" value="Glycosidases"/>
    <property type="match status" value="1"/>
</dbReference>
<dbReference type="EC" id="3.2.1.25" evidence="6"/>
<dbReference type="GO" id="GO:0005576">
    <property type="term" value="C:extracellular region"/>
    <property type="evidence" value="ECO:0007669"/>
    <property type="project" value="UniProtKB-SubCell"/>
</dbReference>
<dbReference type="InterPro" id="IPR054593">
    <property type="entry name" value="Beta-mannosidase-like_N2"/>
</dbReference>
<accession>A0A6H0XT96</accession>
<evidence type="ECO:0000256" key="10">
    <source>
        <dbReference type="ARBA" id="ARBA00022801"/>
    </source>
</evidence>
<evidence type="ECO:0000256" key="7">
    <source>
        <dbReference type="ARBA" id="ARBA00021795"/>
    </source>
</evidence>
<dbReference type="Pfam" id="PF00703">
    <property type="entry name" value="Glyco_hydro_2"/>
    <property type="match status" value="1"/>
</dbReference>
<dbReference type="Pfam" id="PF17753">
    <property type="entry name" value="Ig_mannosidase"/>
    <property type="match status" value="1"/>
</dbReference>
<comment type="pathway">
    <text evidence="3">Glycan metabolism; N-glycan degradation.</text>
</comment>
<dbReference type="SUPFAM" id="SSF51445">
    <property type="entry name" value="(Trans)glycosidases"/>
    <property type="match status" value="1"/>
</dbReference>
<organism evidence="21 22">
    <name type="scientific">Peltaster fructicola</name>
    <dbReference type="NCBI Taxonomy" id="286661"/>
    <lineage>
        <taxon>Eukaryota</taxon>
        <taxon>Fungi</taxon>
        <taxon>Dikarya</taxon>
        <taxon>Ascomycota</taxon>
        <taxon>Pezizomycotina</taxon>
        <taxon>Dothideomycetes</taxon>
        <taxon>Dothideomycetes incertae sedis</taxon>
        <taxon>Peltaster</taxon>
    </lineage>
</organism>
<dbReference type="InterPro" id="IPR041625">
    <property type="entry name" value="Beta-mannosidase_Ig"/>
</dbReference>
<dbReference type="PANTHER" id="PTHR43730:SF5">
    <property type="entry name" value="BETA-MANNOSIDASE A"/>
    <property type="match status" value="1"/>
</dbReference>
<evidence type="ECO:0000259" key="19">
    <source>
        <dbReference type="Pfam" id="PF17786"/>
    </source>
</evidence>
<dbReference type="PANTHER" id="PTHR43730">
    <property type="entry name" value="BETA-MANNOSIDASE"/>
    <property type="match status" value="1"/>
</dbReference>
<gene>
    <name evidence="21" type="ORF">AMS68_003460</name>
</gene>
<evidence type="ECO:0000313" key="22">
    <source>
        <dbReference type="Proteomes" id="UP000503462"/>
    </source>
</evidence>
<dbReference type="InterPro" id="IPR008979">
    <property type="entry name" value="Galactose-bd-like_sf"/>
</dbReference>
<dbReference type="SUPFAM" id="SSF49785">
    <property type="entry name" value="Galactose-binding domain-like"/>
    <property type="match status" value="1"/>
</dbReference>
<dbReference type="FunFam" id="2.60.40.10:FF:001511">
    <property type="entry name" value="Beta-mannosidase A"/>
    <property type="match status" value="1"/>
</dbReference>
<sequence>MSLLKQAVLAAATSLTATAAENVISLVGSNWTLSNPALSISVPAQLPSQAHLDLYSAQVIGDPFHDLNDFNLRWVAYNNWTYTSEPIVGLDTNAYSTWLRFDGLDTFASISFCDQHVASTDNQFRQYWFDVSQEFKSCQKDNIILSIEFASAPLVANASATAPGQETWPSGIQWTNEFANVYYIRKEQSDFGWDWGPAFAPAGPWQPAYVVQLPQSTVHVRNSNIDIYREGQLPLISPDQTADWVVNASLDYFGMLPSNVQLTYHLQDQTNKTISRGALSNVNSTSSSITGLTVISKDKVALWWPNGLGNQTLYQLTVCLTSKSTAPTCISKRTGFRTIVLNMEPITPAQLAQGIAPGNNWKFEINGHEFYAFGSNFIPPDPFWPSVTPERISQLFDSVVEGNQNMLRVWASGAYSPDFMYDLADERGILLWSEFEFSDHLYPVDEDFLSNVFEEADYNVRRVNHHPSLALWAGSNELESLMLESVTKNIAPDQYDHYVGEYERLFIDVLTPAVFRNSRSISYTPSSTNNGWLTLNYSQDPLHPFTERYLNLSKGSIYGDTDYYNYDPKILGDLSQYPVGRFSNEFGFLSLSSLQSWRQQVSEDQLYLGSRVTTLRCHHNVPGGLNDSNFDAGGTGIVQMMAAVEQWYPVPHKTDRLANFTAWIYATQVFQTDLYTSEISFYRRGSGMPERQLGSLYWQLEDQWVAPTWAGIEYDGRWKMLHYAAKDIYQPVIIAPYYNASVGRLTAYVTSSLWEGTNGNVTMTWLDWSGQKLQVNTTSMVSFSVGAINTTKVLDININETLAGYDPTDAVLRLEVTAQGCLPNSGQAKIFRHENWYHAAPLNAAKLIDPGLVVEYNVESKNFTITAKTGVAAWVFLDYPSSAVVSFESNGFWLAPNETREVSYNVKQDSTCGQWIKGVTVQSMWNLTLSK</sequence>
<dbReference type="GO" id="GO:0004567">
    <property type="term" value="F:beta-mannosidase activity"/>
    <property type="evidence" value="ECO:0007669"/>
    <property type="project" value="UniProtKB-EC"/>
</dbReference>
<dbReference type="InterPro" id="IPR006102">
    <property type="entry name" value="Ig-like_GH2"/>
</dbReference>
<evidence type="ECO:0000256" key="4">
    <source>
        <dbReference type="ARBA" id="ARBA00007483"/>
    </source>
</evidence>
<evidence type="ECO:0000259" key="17">
    <source>
        <dbReference type="Pfam" id="PF00703"/>
    </source>
</evidence>
<feature type="signal peptide" evidence="16">
    <location>
        <begin position="1"/>
        <end position="19"/>
    </location>
</feature>
<evidence type="ECO:0000256" key="15">
    <source>
        <dbReference type="ARBA" id="ARBA00031061"/>
    </source>
</evidence>
<dbReference type="GO" id="GO:0000272">
    <property type="term" value="P:polysaccharide catabolic process"/>
    <property type="evidence" value="ECO:0007669"/>
    <property type="project" value="UniProtKB-KW"/>
</dbReference>
<comment type="subcellular location">
    <subcellularLocation>
        <location evidence="2">Secreted</location>
    </subcellularLocation>
</comment>
<keyword evidence="11" id="KW-0325">Glycoprotein</keyword>
<evidence type="ECO:0000256" key="9">
    <source>
        <dbReference type="ARBA" id="ARBA00022729"/>
    </source>
</evidence>
<feature type="domain" description="Glycoside hydrolase family 2 immunoglobulin-like beta-sandwich" evidence="17">
    <location>
        <begin position="240"/>
        <end position="337"/>
    </location>
</feature>
<evidence type="ECO:0000256" key="12">
    <source>
        <dbReference type="ARBA" id="ARBA00023277"/>
    </source>
</evidence>
<dbReference type="Proteomes" id="UP000503462">
    <property type="component" value="Chromosome 2"/>
</dbReference>
<dbReference type="AlphaFoldDB" id="A0A6H0XT96"/>
<evidence type="ECO:0000256" key="6">
    <source>
        <dbReference type="ARBA" id="ARBA00012754"/>
    </source>
</evidence>
<keyword evidence="12" id="KW-0119">Carbohydrate metabolism</keyword>
<dbReference type="InterPro" id="IPR041447">
    <property type="entry name" value="Mannosidase_ig"/>
</dbReference>
<evidence type="ECO:0000256" key="14">
    <source>
        <dbReference type="ARBA" id="ARBA00023326"/>
    </source>
</evidence>
<dbReference type="InterPro" id="IPR050887">
    <property type="entry name" value="Beta-mannosidase_GH2"/>
</dbReference>
<evidence type="ECO:0000256" key="5">
    <source>
        <dbReference type="ARBA" id="ARBA00011738"/>
    </source>
</evidence>
<dbReference type="FunFam" id="3.20.20.80:FF:000084">
    <property type="entry name" value="Beta-mannosidase A"/>
    <property type="match status" value="1"/>
</dbReference>
<evidence type="ECO:0000256" key="2">
    <source>
        <dbReference type="ARBA" id="ARBA00004613"/>
    </source>
</evidence>
<dbReference type="EMBL" id="CP051140">
    <property type="protein sequence ID" value="QIW97942.1"/>
    <property type="molecule type" value="Genomic_DNA"/>
</dbReference>
<dbReference type="Gene3D" id="2.60.120.260">
    <property type="entry name" value="Galactose-binding domain-like"/>
    <property type="match status" value="1"/>
</dbReference>
<comment type="subunit">
    <text evidence="5">Homodimer.</text>
</comment>
<evidence type="ECO:0000313" key="21">
    <source>
        <dbReference type="EMBL" id="QIW97942.1"/>
    </source>
</evidence>
<feature type="domain" description="Beta-mannosidase-like galactose-binding" evidence="20">
    <location>
        <begin position="31"/>
        <end position="206"/>
    </location>
</feature>
<dbReference type="Pfam" id="PF22666">
    <property type="entry name" value="Glyco_hydro_2_N2"/>
    <property type="match status" value="1"/>
</dbReference>